<feature type="transmembrane region" description="Helical" evidence="6">
    <location>
        <begin position="12"/>
        <end position="32"/>
    </location>
</feature>
<comment type="caution">
    <text evidence="8">The sequence shown here is derived from an EMBL/GenBank/DDBJ whole genome shotgun (WGS) entry which is preliminary data.</text>
</comment>
<feature type="transmembrane region" description="Helical" evidence="6">
    <location>
        <begin position="279"/>
        <end position="298"/>
    </location>
</feature>
<evidence type="ECO:0000256" key="2">
    <source>
        <dbReference type="ARBA" id="ARBA00022448"/>
    </source>
</evidence>
<feature type="transmembrane region" description="Helical" evidence="6">
    <location>
        <begin position="333"/>
        <end position="358"/>
    </location>
</feature>
<dbReference type="SUPFAM" id="SSF103473">
    <property type="entry name" value="MFS general substrate transporter"/>
    <property type="match status" value="1"/>
</dbReference>
<feature type="domain" description="Major facilitator superfamily (MFS) profile" evidence="7">
    <location>
        <begin position="19"/>
        <end position="428"/>
    </location>
</feature>
<keyword evidence="4 6" id="KW-1133">Transmembrane helix</keyword>
<keyword evidence="5 6" id="KW-0472">Membrane</keyword>
<organism evidence="8 9">
    <name type="scientific">Steroidobacter flavus</name>
    <dbReference type="NCBI Taxonomy" id="1842136"/>
    <lineage>
        <taxon>Bacteria</taxon>
        <taxon>Pseudomonadati</taxon>
        <taxon>Pseudomonadota</taxon>
        <taxon>Gammaproteobacteria</taxon>
        <taxon>Steroidobacterales</taxon>
        <taxon>Steroidobacteraceae</taxon>
        <taxon>Steroidobacter</taxon>
    </lineage>
</organism>
<sequence length="456" mass="48054">MSALGPSIVQHRTGASWLVAVLFTCCFTLSYVDRHVISLLVEPIKSALTLSDTQIGVIQGLSFSVFYVLASLPLAHLSDRGNRPRIITACIAVWSCMTMLCGLAANFWHLLLARIGVAAAESGLPPAALTMMADTYEPKRLVRATSIFMLAPYLGGAIALVGGGAIYAAVAQTPWPAIPGIGQLDSWQWVFIMAGAPGLLVALLVLWLLKEPRTAEASNKGEATVSELLTFLRTDWRPLMAYIVATALVVLLFNAQVAWVPAALMRAHGMDTHTVGVMFGPVFLVSGAIGTLGAGMLLGRAHGDVVTNTIRLLRVCLMVALPAAVIGPQISSVWIQLAVVGVSLLCSSAILGMSTVPLQFITPKPLRARIMALQGLVCALIGTGLGPLLVGVLSDQLSSFASQSLTVALSVIAVGTVPLSYLLLGRALRHFDGSAQASRSERSALFGHPPVPVPEE</sequence>
<feature type="transmembrane region" description="Helical" evidence="6">
    <location>
        <begin position="370"/>
        <end position="393"/>
    </location>
</feature>
<feature type="transmembrane region" description="Helical" evidence="6">
    <location>
        <begin position="145"/>
        <end position="169"/>
    </location>
</feature>
<evidence type="ECO:0000256" key="5">
    <source>
        <dbReference type="ARBA" id="ARBA00023136"/>
    </source>
</evidence>
<evidence type="ECO:0000256" key="6">
    <source>
        <dbReference type="SAM" id="Phobius"/>
    </source>
</evidence>
<feature type="transmembrane region" description="Helical" evidence="6">
    <location>
        <begin position="189"/>
        <end position="209"/>
    </location>
</feature>
<evidence type="ECO:0000256" key="3">
    <source>
        <dbReference type="ARBA" id="ARBA00022692"/>
    </source>
</evidence>
<dbReference type="InterPro" id="IPR044770">
    <property type="entry name" value="MFS_spinster-like"/>
</dbReference>
<accession>A0ABV8T4G1</accession>
<feature type="transmembrane region" description="Helical" evidence="6">
    <location>
        <begin position="405"/>
        <end position="424"/>
    </location>
</feature>
<feature type="transmembrane region" description="Helical" evidence="6">
    <location>
        <begin position="111"/>
        <end position="133"/>
    </location>
</feature>
<dbReference type="Pfam" id="PF07690">
    <property type="entry name" value="MFS_1"/>
    <property type="match status" value="1"/>
</dbReference>
<evidence type="ECO:0000256" key="1">
    <source>
        <dbReference type="ARBA" id="ARBA00004141"/>
    </source>
</evidence>
<evidence type="ECO:0000256" key="4">
    <source>
        <dbReference type="ARBA" id="ARBA00022989"/>
    </source>
</evidence>
<dbReference type="Proteomes" id="UP001595904">
    <property type="component" value="Unassembled WGS sequence"/>
</dbReference>
<feature type="transmembrane region" description="Helical" evidence="6">
    <location>
        <begin position="310"/>
        <end position="327"/>
    </location>
</feature>
<evidence type="ECO:0000313" key="9">
    <source>
        <dbReference type="Proteomes" id="UP001595904"/>
    </source>
</evidence>
<dbReference type="InterPro" id="IPR036259">
    <property type="entry name" value="MFS_trans_sf"/>
</dbReference>
<dbReference type="EMBL" id="JBHSDU010000015">
    <property type="protein sequence ID" value="MFC4313848.1"/>
    <property type="molecule type" value="Genomic_DNA"/>
</dbReference>
<keyword evidence="2" id="KW-0813">Transport</keyword>
<evidence type="ECO:0000259" key="7">
    <source>
        <dbReference type="PROSITE" id="PS50850"/>
    </source>
</evidence>
<comment type="subcellular location">
    <subcellularLocation>
        <location evidence="1">Membrane</location>
        <topology evidence="1">Multi-pass membrane protein</topology>
    </subcellularLocation>
</comment>
<feature type="transmembrane region" description="Helical" evidence="6">
    <location>
        <begin position="86"/>
        <end position="105"/>
    </location>
</feature>
<dbReference type="PANTHER" id="PTHR23505">
    <property type="entry name" value="SPINSTER"/>
    <property type="match status" value="1"/>
</dbReference>
<dbReference type="RefSeq" id="WP_380604537.1">
    <property type="nucleotide sequence ID" value="NZ_JBHSDU010000015.1"/>
</dbReference>
<dbReference type="PANTHER" id="PTHR23505:SF79">
    <property type="entry name" value="PROTEIN SPINSTER"/>
    <property type="match status" value="1"/>
</dbReference>
<evidence type="ECO:0000313" key="8">
    <source>
        <dbReference type="EMBL" id="MFC4313848.1"/>
    </source>
</evidence>
<dbReference type="InterPro" id="IPR011701">
    <property type="entry name" value="MFS"/>
</dbReference>
<gene>
    <name evidence="8" type="ORF">ACFPN2_32540</name>
</gene>
<protein>
    <submittedName>
        <fullName evidence="8">MFS transporter</fullName>
    </submittedName>
</protein>
<feature type="transmembrane region" description="Helical" evidence="6">
    <location>
        <begin position="55"/>
        <end position="74"/>
    </location>
</feature>
<reference evidence="9" key="1">
    <citation type="journal article" date="2019" name="Int. J. Syst. Evol. Microbiol.">
        <title>The Global Catalogue of Microorganisms (GCM) 10K type strain sequencing project: providing services to taxonomists for standard genome sequencing and annotation.</title>
        <authorList>
            <consortium name="The Broad Institute Genomics Platform"/>
            <consortium name="The Broad Institute Genome Sequencing Center for Infectious Disease"/>
            <person name="Wu L."/>
            <person name="Ma J."/>
        </authorList>
    </citation>
    <scope>NUCLEOTIDE SEQUENCE [LARGE SCALE GENOMIC DNA]</scope>
    <source>
        <strain evidence="9">CGMCC 1.10759</strain>
    </source>
</reference>
<dbReference type="PROSITE" id="PS50850">
    <property type="entry name" value="MFS"/>
    <property type="match status" value="1"/>
</dbReference>
<keyword evidence="3 6" id="KW-0812">Transmembrane</keyword>
<dbReference type="Gene3D" id="1.20.1250.20">
    <property type="entry name" value="MFS general substrate transporter like domains"/>
    <property type="match status" value="1"/>
</dbReference>
<proteinExistence type="predicted"/>
<keyword evidence="9" id="KW-1185">Reference proteome</keyword>
<dbReference type="InterPro" id="IPR020846">
    <property type="entry name" value="MFS_dom"/>
</dbReference>
<feature type="transmembrane region" description="Helical" evidence="6">
    <location>
        <begin position="239"/>
        <end position="259"/>
    </location>
</feature>
<name>A0ABV8T4G1_9GAMM</name>